<evidence type="ECO:0000313" key="3">
    <source>
        <dbReference type="Proteomes" id="UP000316270"/>
    </source>
</evidence>
<protein>
    <submittedName>
        <fullName evidence="2">Uncharacterized protein</fullName>
    </submittedName>
</protein>
<organism evidence="2 3">
    <name type="scientific">Venturia effusa</name>
    <dbReference type="NCBI Taxonomy" id="50376"/>
    <lineage>
        <taxon>Eukaryota</taxon>
        <taxon>Fungi</taxon>
        <taxon>Dikarya</taxon>
        <taxon>Ascomycota</taxon>
        <taxon>Pezizomycotina</taxon>
        <taxon>Dothideomycetes</taxon>
        <taxon>Pleosporomycetidae</taxon>
        <taxon>Venturiales</taxon>
        <taxon>Venturiaceae</taxon>
        <taxon>Venturia</taxon>
    </lineage>
</organism>
<reference evidence="2 3" key="1">
    <citation type="submission" date="2019-07" db="EMBL/GenBank/DDBJ databases">
        <title>Finished genome of Venturia effusa.</title>
        <authorList>
            <person name="Young C.A."/>
            <person name="Cox M.P."/>
            <person name="Ganley A.R.D."/>
            <person name="David W.J."/>
        </authorList>
    </citation>
    <scope>NUCLEOTIDE SEQUENCE [LARGE SCALE GENOMIC DNA]</scope>
    <source>
        <strain evidence="3">albino</strain>
    </source>
</reference>
<feature type="region of interest" description="Disordered" evidence="1">
    <location>
        <begin position="1"/>
        <end position="35"/>
    </location>
</feature>
<accession>A0A517LIG3</accession>
<dbReference type="EMBL" id="CP042197">
    <property type="protein sequence ID" value="QDS75430.1"/>
    <property type="molecule type" value="Genomic_DNA"/>
</dbReference>
<feature type="compositionally biased region" description="Basic and acidic residues" evidence="1">
    <location>
        <begin position="1"/>
        <end position="22"/>
    </location>
</feature>
<keyword evidence="3" id="KW-1185">Reference proteome</keyword>
<evidence type="ECO:0000313" key="2">
    <source>
        <dbReference type="EMBL" id="QDS75430.1"/>
    </source>
</evidence>
<sequence>MPRETVSEETRSAETRSEDTRSGEAGSEEPRATAATVVRATRIRTRTTIFSLPPEIRQQILELSYGDMPSTPEHTACPAFISNCPRSILYFDHQRWINKWTILLLMVDPDLRDDVTYVEDLYARRFVRHHQPMRKRCTQKRGTCGEFRDGYKRPDGGKHPGQWWGAGANAKIGDW</sequence>
<gene>
    <name evidence="2" type="ORF">FKW77_003761</name>
</gene>
<proteinExistence type="predicted"/>
<name>A0A517LIG3_9PEZI</name>
<dbReference type="Proteomes" id="UP000316270">
    <property type="component" value="Chromosome 13"/>
</dbReference>
<evidence type="ECO:0000256" key="1">
    <source>
        <dbReference type="SAM" id="MobiDB-lite"/>
    </source>
</evidence>
<dbReference type="AlphaFoldDB" id="A0A517LIG3"/>